<dbReference type="Proteomes" id="UP000275281">
    <property type="component" value="Unassembled WGS sequence"/>
</dbReference>
<dbReference type="InterPro" id="IPR011978">
    <property type="entry name" value="YgfB-like"/>
</dbReference>
<dbReference type="AlphaFoldDB" id="A0A3N5ZAA3"/>
<name>A0A3N5ZAA3_9ALTE</name>
<evidence type="ECO:0000313" key="3">
    <source>
        <dbReference type="Proteomes" id="UP000275281"/>
    </source>
</evidence>
<reference evidence="2 3" key="1">
    <citation type="submission" date="2018-11" db="EMBL/GenBank/DDBJ databases">
        <authorList>
            <person name="Ye M.-Q."/>
            <person name="Du Z.-J."/>
        </authorList>
    </citation>
    <scope>NUCLEOTIDE SEQUENCE [LARGE SCALE GENOMIC DNA]</scope>
    <source>
        <strain evidence="2 3">U0105</strain>
    </source>
</reference>
<dbReference type="Gene3D" id="1.20.120.740">
    <property type="entry name" value="YgfB uncharacterised protein family UPF0149, PF03695"/>
    <property type="match status" value="1"/>
</dbReference>
<gene>
    <name evidence="2" type="ORF">DRW07_00795</name>
</gene>
<dbReference type="EMBL" id="RPOK01000001">
    <property type="protein sequence ID" value="RPJ67984.1"/>
    <property type="molecule type" value="Genomic_DNA"/>
</dbReference>
<dbReference type="NCBIfam" id="TIGR02292">
    <property type="entry name" value="ygfB_yecA"/>
    <property type="match status" value="1"/>
</dbReference>
<comment type="similarity">
    <text evidence="1">Belongs to the UPF0149 family.</text>
</comment>
<proteinExistence type="inferred from homology"/>
<accession>A0A3N5ZAA3</accession>
<protein>
    <submittedName>
        <fullName evidence="2">YecA family protein</fullName>
    </submittedName>
</protein>
<dbReference type="RefSeq" id="WP_124025986.1">
    <property type="nucleotide sequence ID" value="NZ_JBHRSN010000005.1"/>
</dbReference>
<comment type="caution">
    <text evidence="2">The sequence shown here is derived from an EMBL/GenBank/DDBJ whole genome shotgun (WGS) entry which is preliminary data.</text>
</comment>
<dbReference type="InterPro" id="IPR036255">
    <property type="entry name" value="YgfB-like_sf"/>
</dbReference>
<sequence>MTSKAIKSIGVIKKQTYEDVAAVLKQHNVIADPAEIHGILCGLLSGGMGHAQNDWVNVLQDTCNEEGTFNEQTLFTLTQVFNECCQDLIEGQFGLNLLLPNDEASLNVRGVALIEWVQGFMLGFGMQQNDLTGCSDEVKEVMADFSDIARMEEPMEEDEESERALQEVIEYVRMSAMFCFSELGKSLLDDAPSPSVH</sequence>
<keyword evidence="3" id="KW-1185">Reference proteome</keyword>
<dbReference type="PANTHER" id="PTHR37528:SF1">
    <property type="entry name" value="UPF0149 PROTEIN YGFB"/>
    <property type="match status" value="1"/>
</dbReference>
<evidence type="ECO:0000256" key="1">
    <source>
        <dbReference type="ARBA" id="ARBA00038308"/>
    </source>
</evidence>
<dbReference type="SUPFAM" id="SSF101327">
    <property type="entry name" value="YgfB-like"/>
    <property type="match status" value="1"/>
</dbReference>
<dbReference type="PANTHER" id="PTHR37528">
    <property type="entry name" value="UPF0149 PROTEIN YGFB"/>
    <property type="match status" value="1"/>
</dbReference>
<dbReference type="GO" id="GO:0005829">
    <property type="term" value="C:cytosol"/>
    <property type="evidence" value="ECO:0007669"/>
    <property type="project" value="TreeGrafter"/>
</dbReference>
<organism evidence="2 3">
    <name type="scientific">Alteromonas sediminis</name>
    <dbReference type="NCBI Taxonomy" id="2259342"/>
    <lineage>
        <taxon>Bacteria</taxon>
        <taxon>Pseudomonadati</taxon>
        <taxon>Pseudomonadota</taxon>
        <taxon>Gammaproteobacteria</taxon>
        <taxon>Alteromonadales</taxon>
        <taxon>Alteromonadaceae</taxon>
        <taxon>Alteromonas/Salinimonas group</taxon>
        <taxon>Alteromonas</taxon>
    </lineage>
</organism>
<evidence type="ECO:0000313" key="2">
    <source>
        <dbReference type="EMBL" id="RPJ67984.1"/>
    </source>
</evidence>
<dbReference type="Pfam" id="PF03695">
    <property type="entry name" value="UPF0149"/>
    <property type="match status" value="1"/>
</dbReference>